<dbReference type="SMART" id="SM00240">
    <property type="entry name" value="FHA"/>
    <property type="match status" value="1"/>
</dbReference>
<keyword evidence="3" id="KW-0805">Transcription regulation</keyword>
<dbReference type="SUPFAM" id="SSF52540">
    <property type="entry name" value="P-loop containing nucleoside triphosphate hydrolases"/>
    <property type="match status" value="1"/>
</dbReference>
<dbReference type="SUPFAM" id="SSF46689">
    <property type="entry name" value="Homeodomain-like"/>
    <property type="match status" value="1"/>
</dbReference>
<name>A0A0K0XYR1_9GAMM</name>
<dbReference type="InterPro" id="IPR058031">
    <property type="entry name" value="AAA_lid_NorR"/>
</dbReference>
<gene>
    <name evidence="5" type="ORF">WM2015_2449</name>
</gene>
<dbReference type="GO" id="GO:0043565">
    <property type="term" value="F:sequence-specific DNA binding"/>
    <property type="evidence" value="ECO:0007669"/>
    <property type="project" value="InterPro"/>
</dbReference>
<dbReference type="GO" id="GO:0006355">
    <property type="term" value="P:regulation of DNA-templated transcription"/>
    <property type="evidence" value="ECO:0007669"/>
    <property type="project" value="InterPro"/>
</dbReference>
<dbReference type="GO" id="GO:0005524">
    <property type="term" value="F:ATP binding"/>
    <property type="evidence" value="ECO:0007669"/>
    <property type="project" value="UniProtKB-KW"/>
</dbReference>
<dbReference type="Pfam" id="PF25601">
    <property type="entry name" value="AAA_lid_14"/>
    <property type="match status" value="1"/>
</dbReference>
<proteinExistence type="predicted"/>
<keyword evidence="2" id="KW-0067">ATP-binding</keyword>
<dbReference type="PROSITE" id="PS00675">
    <property type="entry name" value="SIGMA54_INTERACT_1"/>
    <property type="match status" value="1"/>
</dbReference>
<dbReference type="Pfam" id="PF02954">
    <property type="entry name" value="HTH_8"/>
    <property type="match status" value="1"/>
</dbReference>
<dbReference type="AlphaFoldDB" id="A0A0K0XYR1"/>
<dbReference type="KEGG" id="wma:WM2015_2449"/>
<sequence length="568" mass="61323">MSFLYRLDILEPLSAMASKHQLEPGEHVLGRSEDCDVMVDVPGLSRRHVKIEVLADGGAVISDLASTNGTRLNGQSIERAAVSGDFVLDLGAAILRFRAQAGLGTELAYATGQDSPTPTRDDTGQAPETRVMTLRNSLRDDFWRAIGEPMRSLSPLAARLLPAWSRSTRASSLRLDRSSGETVAACGPQDAELSELARSEELRLLADPVTAAQAGLSDLLAPLLDWLPASHTGALDSPEAKPDFPGVWTSEPEFQRQLQALAQVAGSRISILLLGETGVGKDLLAQWIHDCSPQRDGPFVAVNCAALPQDLLEAELFGIEAGVATGVEARAGVFERADGGTLFLDELGDMAPETQVRLLRALEAERIHRIGGKTLKDISVRLVAATNRNLNADIEAGRFRLDLYHRIAAFEATVPPLRERRRDIAELAVHFFNQSIAQLGQRSPGITRAAIQALEHWSWPGNVRELRQAIGSAVALLRPGEALDRIHLPSRITQHAPAPEDSKSESPALTLAEAVARAERRAIEAALDASRGSAQSAWETLGVGKTTFYKKLKEHGLSASAERADDEQ</sequence>
<dbReference type="EMBL" id="CP012154">
    <property type="protein sequence ID" value="AKS42810.1"/>
    <property type="molecule type" value="Genomic_DNA"/>
</dbReference>
<keyword evidence="1" id="KW-0547">Nucleotide-binding</keyword>
<dbReference type="Proteomes" id="UP000066624">
    <property type="component" value="Chromosome"/>
</dbReference>
<dbReference type="InterPro" id="IPR025662">
    <property type="entry name" value="Sigma_54_int_dom_ATP-bd_1"/>
</dbReference>
<evidence type="ECO:0000256" key="2">
    <source>
        <dbReference type="ARBA" id="ARBA00022840"/>
    </source>
</evidence>
<dbReference type="FunFam" id="3.40.50.300:FF:000006">
    <property type="entry name" value="DNA-binding transcriptional regulator NtrC"/>
    <property type="match status" value="1"/>
</dbReference>
<dbReference type="PROSITE" id="PS00676">
    <property type="entry name" value="SIGMA54_INTERACT_2"/>
    <property type="match status" value="1"/>
</dbReference>
<dbReference type="STRING" id="1579979.WM2015_2449"/>
<dbReference type="Gene3D" id="1.10.10.60">
    <property type="entry name" value="Homeodomain-like"/>
    <property type="match status" value="1"/>
</dbReference>
<dbReference type="InterPro" id="IPR003593">
    <property type="entry name" value="AAA+_ATPase"/>
</dbReference>
<dbReference type="InterPro" id="IPR027417">
    <property type="entry name" value="P-loop_NTPase"/>
</dbReference>
<dbReference type="PROSITE" id="PS50045">
    <property type="entry name" value="SIGMA54_INTERACT_4"/>
    <property type="match status" value="1"/>
</dbReference>
<evidence type="ECO:0000313" key="6">
    <source>
        <dbReference type="Proteomes" id="UP000066624"/>
    </source>
</evidence>
<dbReference type="Gene3D" id="2.60.200.20">
    <property type="match status" value="1"/>
</dbReference>
<dbReference type="PROSITE" id="PS50006">
    <property type="entry name" value="FHA_DOMAIN"/>
    <property type="match status" value="1"/>
</dbReference>
<dbReference type="CDD" id="cd00009">
    <property type="entry name" value="AAA"/>
    <property type="match status" value="1"/>
</dbReference>
<dbReference type="Pfam" id="PF00158">
    <property type="entry name" value="Sigma54_activat"/>
    <property type="match status" value="1"/>
</dbReference>
<dbReference type="PANTHER" id="PTHR32071:SF57">
    <property type="entry name" value="C4-DICARBOXYLATE TRANSPORT TRANSCRIPTIONAL REGULATORY PROTEIN DCTD"/>
    <property type="match status" value="1"/>
</dbReference>
<evidence type="ECO:0000256" key="4">
    <source>
        <dbReference type="ARBA" id="ARBA00023163"/>
    </source>
</evidence>
<dbReference type="InterPro" id="IPR009057">
    <property type="entry name" value="Homeodomain-like_sf"/>
</dbReference>
<evidence type="ECO:0000313" key="5">
    <source>
        <dbReference type="EMBL" id="AKS42810.1"/>
    </source>
</evidence>
<dbReference type="InterPro" id="IPR008984">
    <property type="entry name" value="SMAD_FHA_dom_sf"/>
</dbReference>
<dbReference type="InterPro" id="IPR000253">
    <property type="entry name" value="FHA_dom"/>
</dbReference>
<evidence type="ECO:0000256" key="1">
    <source>
        <dbReference type="ARBA" id="ARBA00022741"/>
    </source>
</evidence>
<reference evidence="5 6" key="1">
    <citation type="submission" date="2015-07" db="EMBL/GenBank/DDBJ databases">
        <authorList>
            <person name="Noorani M."/>
        </authorList>
    </citation>
    <scope>NUCLEOTIDE SEQUENCE [LARGE SCALE GENOMIC DNA]</scope>
    <source>
        <strain evidence="5 6">KCTC 42284</strain>
    </source>
</reference>
<accession>A0A0K0XYR1</accession>
<dbReference type="SUPFAM" id="SSF49879">
    <property type="entry name" value="SMAD/FHA domain"/>
    <property type="match status" value="1"/>
</dbReference>
<dbReference type="Gene3D" id="3.40.50.300">
    <property type="entry name" value="P-loop containing nucleotide triphosphate hydrolases"/>
    <property type="match status" value="1"/>
</dbReference>
<dbReference type="Gene3D" id="1.10.8.60">
    <property type="match status" value="1"/>
</dbReference>
<evidence type="ECO:0000256" key="3">
    <source>
        <dbReference type="ARBA" id="ARBA00023015"/>
    </source>
</evidence>
<dbReference type="InterPro" id="IPR025943">
    <property type="entry name" value="Sigma_54_int_dom_ATP-bd_2"/>
</dbReference>
<dbReference type="RefSeq" id="WP_049726341.1">
    <property type="nucleotide sequence ID" value="NZ_CP012154.1"/>
</dbReference>
<keyword evidence="4" id="KW-0804">Transcription</keyword>
<dbReference type="PANTHER" id="PTHR32071">
    <property type="entry name" value="TRANSCRIPTIONAL REGULATORY PROTEIN"/>
    <property type="match status" value="1"/>
</dbReference>
<protein>
    <submittedName>
        <fullName evidence="5">Chemotaxis protein CheY</fullName>
    </submittedName>
</protein>
<dbReference type="CDD" id="cd00060">
    <property type="entry name" value="FHA"/>
    <property type="match status" value="1"/>
</dbReference>
<dbReference type="Pfam" id="PF00498">
    <property type="entry name" value="FHA"/>
    <property type="match status" value="1"/>
</dbReference>
<dbReference type="InterPro" id="IPR002078">
    <property type="entry name" value="Sigma_54_int"/>
</dbReference>
<dbReference type="OrthoDB" id="9804019at2"/>
<keyword evidence="6" id="KW-1185">Reference proteome</keyword>
<dbReference type="SMART" id="SM00382">
    <property type="entry name" value="AAA"/>
    <property type="match status" value="1"/>
</dbReference>
<organism evidence="5 6">
    <name type="scientific">Wenzhouxiangella marina</name>
    <dbReference type="NCBI Taxonomy" id="1579979"/>
    <lineage>
        <taxon>Bacteria</taxon>
        <taxon>Pseudomonadati</taxon>
        <taxon>Pseudomonadota</taxon>
        <taxon>Gammaproteobacteria</taxon>
        <taxon>Chromatiales</taxon>
        <taxon>Wenzhouxiangellaceae</taxon>
        <taxon>Wenzhouxiangella</taxon>
    </lineage>
</organism>
<dbReference type="InterPro" id="IPR002197">
    <property type="entry name" value="HTH_Fis"/>
</dbReference>